<feature type="transmembrane region" description="Helical" evidence="2">
    <location>
        <begin position="255"/>
        <end position="278"/>
    </location>
</feature>
<feature type="non-terminal residue" evidence="3">
    <location>
        <position position="1"/>
    </location>
</feature>
<proteinExistence type="predicted"/>
<feature type="transmembrane region" description="Helical" evidence="2">
    <location>
        <begin position="402"/>
        <end position="424"/>
    </location>
</feature>
<feature type="transmembrane region" description="Helical" evidence="2">
    <location>
        <begin position="149"/>
        <end position="168"/>
    </location>
</feature>
<sequence>ARMSAECSALHTVRTFAANISVQVGIGLLFLAAFNEEWRWTAIVGLVELIMLMLIANYCLDESWTKLVQPAAARVGGVLLVAATVSASACTAVYASPLVKLPIMIGFAVRYWIILNDAKFTMHPLALVYISFMAISFGAYYGAAWDTPYIVIGLLHVAFAGTPTIAVGDHCLPMDCGLISFFWFINFALVTVLFEYGATGRLSAALSLLYVTFAVARCPYWKTANHRSWMVCSGVVVNVLYTAFASSFFRVDSMGLRVGLFIGWTVEIELFLLSVISLRGTRRELNMWKFAICSFLLSLLSGFIGLVMQRPYEEEGIKFYAGFMPFLCHCVLPTFMGLLFTFDEKKNEDAELPVVMPDVVQQITVTTVEQTNPTPQTTPDTNSKSEEDDKNPDLSTAHLHSLLISLFAVTVFISAAFLVGPWLARLFNDLERHLQAPKFGPHLPCETYLEDHCFCPEPFLSSIPRPTEGHCPRFSQPVRGRIVPESEMVMRNLAKMDSERQ</sequence>
<feature type="transmembrane region" description="Helical" evidence="2">
    <location>
        <begin position="320"/>
        <end position="342"/>
    </location>
</feature>
<comment type="caution">
    <text evidence="3">The sequence shown here is derived from an EMBL/GenBank/DDBJ whole genome shotgun (WGS) entry which is preliminary data.</text>
</comment>
<evidence type="ECO:0000256" key="1">
    <source>
        <dbReference type="SAM" id="MobiDB-lite"/>
    </source>
</evidence>
<evidence type="ECO:0000313" key="3">
    <source>
        <dbReference type="EMBL" id="GMT20600.1"/>
    </source>
</evidence>
<dbReference type="AlphaFoldDB" id="A0AAV5VLZ9"/>
<keyword evidence="2" id="KW-1133">Transmembrane helix</keyword>
<feature type="transmembrane region" description="Helical" evidence="2">
    <location>
        <begin position="228"/>
        <end position="249"/>
    </location>
</feature>
<accession>A0AAV5VLZ9</accession>
<keyword evidence="2" id="KW-0472">Membrane</keyword>
<keyword evidence="4" id="KW-1185">Reference proteome</keyword>
<feature type="transmembrane region" description="Helical" evidence="2">
    <location>
        <begin position="175"/>
        <end position="194"/>
    </location>
</feature>
<evidence type="ECO:0000313" key="4">
    <source>
        <dbReference type="Proteomes" id="UP001432322"/>
    </source>
</evidence>
<keyword evidence="2" id="KW-0812">Transmembrane</keyword>
<protein>
    <recommendedName>
        <fullName evidence="5">Transmembrane protein</fullName>
    </recommendedName>
</protein>
<dbReference type="EMBL" id="BTSY01000003">
    <property type="protein sequence ID" value="GMT20600.1"/>
    <property type="molecule type" value="Genomic_DNA"/>
</dbReference>
<evidence type="ECO:0000256" key="2">
    <source>
        <dbReference type="SAM" id="Phobius"/>
    </source>
</evidence>
<feature type="transmembrane region" description="Helical" evidence="2">
    <location>
        <begin position="12"/>
        <end position="34"/>
    </location>
</feature>
<feature type="transmembrane region" description="Helical" evidence="2">
    <location>
        <begin position="290"/>
        <end position="308"/>
    </location>
</feature>
<dbReference type="Proteomes" id="UP001432322">
    <property type="component" value="Unassembled WGS sequence"/>
</dbReference>
<feature type="region of interest" description="Disordered" evidence="1">
    <location>
        <begin position="368"/>
        <end position="392"/>
    </location>
</feature>
<feature type="transmembrane region" description="Helical" evidence="2">
    <location>
        <begin position="125"/>
        <end position="143"/>
    </location>
</feature>
<reference evidence="3" key="1">
    <citation type="submission" date="2023-10" db="EMBL/GenBank/DDBJ databases">
        <title>Genome assembly of Pristionchus species.</title>
        <authorList>
            <person name="Yoshida K."/>
            <person name="Sommer R.J."/>
        </authorList>
    </citation>
    <scope>NUCLEOTIDE SEQUENCE</scope>
    <source>
        <strain evidence="3">RS5133</strain>
    </source>
</reference>
<organism evidence="3 4">
    <name type="scientific">Pristionchus fissidentatus</name>
    <dbReference type="NCBI Taxonomy" id="1538716"/>
    <lineage>
        <taxon>Eukaryota</taxon>
        <taxon>Metazoa</taxon>
        <taxon>Ecdysozoa</taxon>
        <taxon>Nematoda</taxon>
        <taxon>Chromadorea</taxon>
        <taxon>Rhabditida</taxon>
        <taxon>Rhabditina</taxon>
        <taxon>Diplogasteromorpha</taxon>
        <taxon>Diplogasteroidea</taxon>
        <taxon>Neodiplogasteridae</taxon>
        <taxon>Pristionchus</taxon>
    </lineage>
</organism>
<evidence type="ECO:0008006" key="5">
    <source>
        <dbReference type="Google" id="ProtNLM"/>
    </source>
</evidence>
<feature type="transmembrane region" description="Helical" evidence="2">
    <location>
        <begin position="72"/>
        <end position="95"/>
    </location>
</feature>
<name>A0AAV5VLZ9_9BILA</name>
<gene>
    <name evidence="3" type="ORF">PFISCL1PPCAC_11897</name>
</gene>
<feature type="non-terminal residue" evidence="3">
    <location>
        <position position="501"/>
    </location>
</feature>
<feature type="compositionally biased region" description="Low complexity" evidence="1">
    <location>
        <begin position="368"/>
        <end position="382"/>
    </location>
</feature>
<feature type="transmembrane region" description="Helical" evidence="2">
    <location>
        <begin position="40"/>
        <end position="60"/>
    </location>
</feature>